<evidence type="ECO:0000313" key="4">
    <source>
        <dbReference type="EMBL" id="GAO99204.1"/>
    </source>
</evidence>
<dbReference type="Proteomes" id="UP000253891">
    <property type="component" value="Unassembled WGS sequence"/>
</dbReference>
<dbReference type="InterPro" id="IPR003709">
    <property type="entry name" value="VanY-like_core_dom"/>
</dbReference>
<dbReference type="InterPro" id="IPR009045">
    <property type="entry name" value="Zn_M74/Hedgehog-like"/>
</dbReference>
<evidence type="ECO:0000256" key="2">
    <source>
        <dbReference type="SAM" id="SignalP"/>
    </source>
</evidence>
<sequence length="249" mass="27103">MKKSYLIIGLAALLAIGLAATVWAVTSHPSSTSSKNSKQSKSSKQGLPAGVKTTDWDLVLVNKQHSRSSEMSFEQGHVGDKAVNAKIQQAVVDFMNGAQQAGYATTLVSGYRSIEYQKEVFANVLASNKAKGMSDEAAEKATKAVVQTPGSSEHQTGLAIDLAGNDALAKYPGLDGAMDQFASQQWLIKHAPEYGFILRYGSTKEDRRETGIAYESWHFRYVGVKNAEYITKHHLTLEAYLAQVKKQNS</sequence>
<dbReference type="CDD" id="cd14852">
    <property type="entry name" value="LD-carboxypeptidase"/>
    <property type="match status" value="1"/>
</dbReference>
<proteinExistence type="predicted"/>
<dbReference type="Gene3D" id="3.30.1380.10">
    <property type="match status" value="1"/>
</dbReference>
<dbReference type="GO" id="GO:0006508">
    <property type="term" value="P:proteolysis"/>
    <property type="evidence" value="ECO:0007669"/>
    <property type="project" value="InterPro"/>
</dbReference>
<dbReference type="InterPro" id="IPR052179">
    <property type="entry name" value="DD-CPase-like"/>
</dbReference>
<protein>
    <submittedName>
        <fullName evidence="4">D-alanyl-D-alanine carboxypeptidase</fullName>
    </submittedName>
</protein>
<keyword evidence="4" id="KW-0121">Carboxypeptidase</keyword>
<accession>A0A0K8MH42</accession>
<feature type="compositionally biased region" description="Low complexity" evidence="1">
    <location>
        <begin position="28"/>
        <end position="44"/>
    </location>
</feature>
<dbReference type="AlphaFoldDB" id="A0A0K8MH42"/>
<dbReference type="EMBL" id="DF967986">
    <property type="protein sequence ID" value="GAO99204.1"/>
    <property type="molecule type" value="Genomic_DNA"/>
</dbReference>
<reference evidence="4 5" key="1">
    <citation type="journal article" date="2015" name="BMC Genomics">
        <title>Comparative genomics of Fructobacillus spp. and Leuconostoc spp. reveals niche-specific evolution of Fructobacillus spp.</title>
        <authorList>
            <person name="Endo A."/>
            <person name="Tanizawa Y."/>
            <person name="Tanaka N."/>
            <person name="Maeno S."/>
            <person name="Kumar H."/>
            <person name="Shiwa Y."/>
            <person name="Okada S."/>
            <person name="Yoshikawa H."/>
            <person name="Dicks L."/>
            <person name="Nakagawa J."/>
            <person name="Arita M."/>
        </authorList>
    </citation>
    <scope>NUCLEOTIDE SEQUENCE [LARGE SCALE GENOMIC DNA]</scope>
    <source>
        <strain evidence="4 5">JCM 12225</strain>
    </source>
</reference>
<dbReference type="RefSeq" id="WP_061992631.1">
    <property type="nucleotide sequence ID" value="NZ_DF967986.1"/>
</dbReference>
<feature type="region of interest" description="Disordered" evidence="1">
    <location>
        <begin position="28"/>
        <end position="49"/>
    </location>
</feature>
<keyword evidence="5" id="KW-1185">Reference proteome</keyword>
<dbReference type="OrthoDB" id="9792074at2"/>
<dbReference type="SUPFAM" id="SSF55166">
    <property type="entry name" value="Hedgehog/DD-peptidase"/>
    <property type="match status" value="1"/>
</dbReference>
<dbReference type="STRING" id="157463.GCA_001047075_00126"/>
<keyword evidence="4" id="KW-0645">Protease</keyword>
<dbReference type="Pfam" id="PF02557">
    <property type="entry name" value="VanY"/>
    <property type="match status" value="1"/>
</dbReference>
<feature type="chain" id="PRO_5005512746" evidence="2">
    <location>
        <begin position="25"/>
        <end position="249"/>
    </location>
</feature>
<evidence type="ECO:0000259" key="3">
    <source>
        <dbReference type="Pfam" id="PF02557"/>
    </source>
</evidence>
<keyword evidence="2" id="KW-0732">Signal</keyword>
<dbReference type="GO" id="GO:0004180">
    <property type="term" value="F:carboxypeptidase activity"/>
    <property type="evidence" value="ECO:0007669"/>
    <property type="project" value="UniProtKB-KW"/>
</dbReference>
<keyword evidence="4" id="KW-0378">Hydrolase</keyword>
<organism evidence="4 5">
    <name type="scientific">Fructobacillus ficulneus</name>
    <dbReference type="NCBI Taxonomy" id="157463"/>
    <lineage>
        <taxon>Bacteria</taxon>
        <taxon>Bacillati</taxon>
        <taxon>Bacillota</taxon>
        <taxon>Bacilli</taxon>
        <taxon>Lactobacillales</taxon>
        <taxon>Lactobacillaceae</taxon>
        <taxon>Fructobacillus</taxon>
    </lineage>
</organism>
<evidence type="ECO:0000313" key="5">
    <source>
        <dbReference type="Proteomes" id="UP000253891"/>
    </source>
</evidence>
<evidence type="ECO:0000256" key="1">
    <source>
        <dbReference type="SAM" id="MobiDB-lite"/>
    </source>
</evidence>
<dbReference type="PANTHER" id="PTHR34385">
    <property type="entry name" value="D-ALANYL-D-ALANINE CARBOXYPEPTIDASE"/>
    <property type="match status" value="1"/>
</dbReference>
<gene>
    <name evidence="4" type="ORF">FFIC_090270</name>
</gene>
<feature type="signal peptide" evidence="2">
    <location>
        <begin position="1"/>
        <end position="24"/>
    </location>
</feature>
<dbReference type="PANTHER" id="PTHR34385:SF1">
    <property type="entry name" value="PEPTIDOGLYCAN L-ALANYL-D-GLUTAMATE ENDOPEPTIDASE CWLK"/>
    <property type="match status" value="1"/>
</dbReference>
<feature type="domain" description="D-alanyl-D-alanine carboxypeptidase-like core" evidence="3">
    <location>
        <begin position="82"/>
        <end position="223"/>
    </location>
</feature>
<name>A0A0K8MH42_9LACO</name>
<dbReference type="InterPro" id="IPR058193">
    <property type="entry name" value="VanY/YodJ_core_dom"/>
</dbReference>